<evidence type="ECO:0000259" key="2">
    <source>
        <dbReference type="Pfam" id="PF22422"/>
    </source>
</evidence>
<evidence type="ECO:0000313" key="3">
    <source>
        <dbReference type="EMBL" id="QPC81527.1"/>
    </source>
</evidence>
<dbReference type="Proteomes" id="UP000594468">
    <property type="component" value="Chromosome"/>
</dbReference>
<dbReference type="Gene3D" id="1.50.10.10">
    <property type="match status" value="1"/>
</dbReference>
<evidence type="ECO:0000313" key="4">
    <source>
        <dbReference type="Proteomes" id="UP000594468"/>
    </source>
</evidence>
<feature type="region of interest" description="Disordered" evidence="1">
    <location>
        <begin position="279"/>
        <end position="300"/>
    </location>
</feature>
<sequence length="839" mass="94451">MKNLRRWELDAKQSALLTLAADARLSLTDYFDDQTWRLRLGDGDVAALAIQTQYGGRAGLISLVPMWEHDGHFIYEAQTYEKAPIVTQFAPNFIQLEGKLTSDTLLTMRLWAMDSHTIGGAFVVENTSERAIDLRFDLYGHVIKDGKEQPLSLITMPRHLHALALGEFDNLEPVVIVEDGNARDDRPKIGTSVTIKPKQHTLFRWVHVGLGTKRDSLNVANQWLEVSWSAYFQQINAAAKALPQIQTGNRDWDWLIAASYNQVAQSFFTPAGHLPKGTFAAKRRPSHGYSQNGDGSDYPRGWDGQDPMLAYLTTPPMASIDPMIAQGIIHNYLATQADDGSIDNRPGTSGIKQEILCPPILARIAWHIFQQSEDDAFLQAVFPGLMSFLERWLATDIDGDGDGHPEWQDERQMGYIAFPTFATWQTWSQGADIRMVEGPDLVVYLIAEAMTLHHMAEHLGKKSALPTLNNILAGLRSQLEKLWLNDHFVYRDRDTHITTTGSVILQEGAGDQRHDVEHSLLVPNRLIVRIVGGVNHVPRIRLHIEGRDDQDQPIEEAHTFEAFKWQNRQGLFTSHKTYSKIDSIWCEGLSRVYKINVCTLDTTQIDINTLLPLWIGALPEKYTIELVKLATNPAKFWQPNGITMAPVDSPHYDPSNAKGAGGIWPFWLTLIGEGLIAANEAKKAGEMFKNLLQAQLEAVKDEGHFGQFYHAEKPQALGEKNHLAGIVPLHLLNKLLGIRIVGRNKVWVGGAFGWDRAVTIRQHGVIVRRTRKEIKVKFPSGYIVELEGDARWQAIIDPNGKNSRRVKRFQVPEVKKQPITTSTTVRPIERVNILIEYED</sequence>
<protein>
    <recommendedName>
        <fullName evidence="2">Mannosylglycerate hydrolase MGH1-like glycoside hydrolase domain-containing protein</fullName>
    </recommendedName>
</protein>
<proteinExistence type="predicted"/>
<gene>
    <name evidence="3" type="ORF">G4Y79_17790</name>
</gene>
<dbReference type="AlphaFoldDB" id="A0A7S8E716"/>
<dbReference type="Pfam" id="PF22422">
    <property type="entry name" value="MGH1-like_GH"/>
    <property type="match status" value="2"/>
</dbReference>
<reference evidence="3 4" key="1">
    <citation type="submission" date="2020-02" db="EMBL/GenBank/DDBJ databases">
        <authorList>
            <person name="Zheng R.K."/>
            <person name="Sun C.M."/>
        </authorList>
    </citation>
    <scope>NUCLEOTIDE SEQUENCE [LARGE SCALE GENOMIC DNA]</scope>
    <source>
        <strain evidence="4">rifampicinis</strain>
    </source>
</reference>
<accession>A0A7S8E716</accession>
<dbReference type="InterPro" id="IPR008928">
    <property type="entry name" value="6-hairpin_glycosidase_sf"/>
</dbReference>
<dbReference type="GO" id="GO:0005975">
    <property type="term" value="P:carbohydrate metabolic process"/>
    <property type="evidence" value="ECO:0007669"/>
    <property type="project" value="InterPro"/>
</dbReference>
<feature type="domain" description="Mannosylglycerate hydrolase MGH1-like glycoside hydrolase" evidence="2">
    <location>
        <begin position="318"/>
        <end position="496"/>
    </location>
</feature>
<dbReference type="InterPro" id="IPR012341">
    <property type="entry name" value="6hp_glycosidase-like_sf"/>
</dbReference>
<evidence type="ECO:0000256" key="1">
    <source>
        <dbReference type="SAM" id="MobiDB-lite"/>
    </source>
</evidence>
<dbReference type="InterPro" id="IPR054491">
    <property type="entry name" value="MGH1-like_GH"/>
</dbReference>
<name>A0A7S8E716_9CHLR</name>
<dbReference type="EMBL" id="CP062983">
    <property type="protein sequence ID" value="QPC81527.1"/>
    <property type="molecule type" value="Genomic_DNA"/>
</dbReference>
<organism evidence="3 4">
    <name type="scientific">Phototrophicus methaneseepsis</name>
    <dbReference type="NCBI Taxonomy" id="2710758"/>
    <lineage>
        <taxon>Bacteria</taxon>
        <taxon>Bacillati</taxon>
        <taxon>Chloroflexota</taxon>
        <taxon>Candidatus Thermofontia</taxon>
        <taxon>Phototrophicales</taxon>
        <taxon>Phototrophicaceae</taxon>
        <taxon>Phototrophicus</taxon>
    </lineage>
</organism>
<keyword evidence="4" id="KW-1185">Reference proteome</keyword>
<dbReference type="KEGG" id="pmet:G4Y79_17790"/>
<feature type="domain" description="Mannosylglycerate hydrolase MGH1-like glycoside hydrolase" evidence="2">
    <location>
        <begin position="606"/>
        <end position="718"/>
    </location>
</feature>
<dbReference type="SUPFAM" id="SSF48208">
    <property type="entry name" value="Six-hairpin glycosidases"/>
    <property type="match status" value="1"/>
</dbReference>
<dbReference type="RefSeq" id="WP_195169599.1">
    <property type="nucleotide sequence ID" value="NZ_CP062983.1"/>
</dbReference>